<dbReference type="SUPFAM" id="SSF52540">
    <property type="entry name" value="P-loop containing nucleoside triphosphate hydrolases"/>
    <property type="match status" value="1"/>
</dbReference>
<gene>
    <name evidence="5" type="ORF">V4F39_11275</name>
</gene>
<evidence type="ECO:0000256" key="2">
    <source>
        <dbReference type="ARBA" id="ARBA00022741"/>
    </source>
</evidence>
<dbReference type="InterPro" id="IPR051782">
    <property type="entry name" value="ABC_Transporter_VariousFunc"/>
</dbReference>
<dbReference type="Gene3D" id="3.40.50.300">
    <property type="entry name" value="P-loop containing nucleotide triphosphate hydrolases"/>
    <property type="match status" value="1"/>
</dbReference>
<dbReference type="GO" id="GO:0005524">
    <property type="term" value="F:ATP binding"/>
    <property type="evidence" value="ECO:0007669"/>
    <property type="project" value="UniProtKB-KW"/>
</dbReference>
<name>A0AAW9QB78_9BURK</name>
<dbReference type="PANTHER" id="PTHR42939:SF1">
    <property type="entry name" value="ABC TRANSPORTER ATP-BINDING PROTEIN ALBC-RELATED"/>
    <property type="match status" value="1"/>
</dbReference>
<keyword evidence="2" id="KW-0547">Nucleotide-binding</keyword>
<evidence type="ECO:0000256" key="3">
    <source>
        <dbReference type="ARBA" id="ARBA00022840"/>
    </source>
</evidence>
<keyword evidence="3 5" id="KW-0067">ATP-binding</keyword>
<dbReference type="GO" id="GO:0016887">
    <property type="term" value="F:ATP hydrolysis activity"/>
    <property type="evidence" value="ECO:0007669"/>
    <property type="project" value="InterPro"/>
</dbReference>
<accession>A0AAW9QB78</accession>
<evidence type="ECO:0000313" key="5">
    <source>
        <dbReference type="EMBL" id="MEF7614490.1"/>
    </source>
</evidence>
<organism evidence="5 6">
    <name type="scientific">Aquincola agrisoli</name>
    <dbReference type="NCBI Taxonomy" id="3119538"/>
    <lineage>
        <taxon>Bacteria</taxon>
        <taxon>Pseudomonadati</taxon>
        <taxon>Pseudomonadota</taxon>
        <taxon>Betaproteobacteria</taxon>
        <taxon>Burkholderiales</taxon>
        <taxon>Sphaerotilaceae</taxon>
        <taxon>Aquincola</taxon>
    </lineage>
</organism>
<protein>
    <submittedName>
        <fullName evidence="5">ATP-binding cassette domain-containing protein</fullName>
    </submittedName>
</protein>
<dbReference type="Pfam" id="PF00005">
    <property type="entry name" value="ABC_tran"/>
    <property type="match status" value="1"/>
</dbReference>
<keyword evidence="1" id="KW-0813">Transport</keyword>
<reference evidence="5 6" key="1">
    <citation type="submission" date="2024-02" db="EMBL/GenBank/DDBJ databases">
        <title>Genome sequence of Aquincola sp. MAHUQ-54.</title>
        <authorList>
            <person name="Huq M.A."/>
        </authorList>
    </citation>
    <scope>NUCLEOTIDE SEQUENCE [LARGE SCALE GENOMIC DNA]</scope>
    <source>
        <strain evidence="5 6">MAHUQ-54</strain>
    </source>
</reference>
<dbReference type="Proteomes" id="UP001336250">
    <property type="component" value="Unassembled WGS sequence"/>
</dbReference>
<dbReference type="InterPro" id="IPR003439">
    <property type="entry name" value="ABC_transporter-like_ATP-bd"/>
</dbReference>
<dbReference type="PANTHER" id="PTHR42939">
    <property type="entry name" value="ABC TRANSPORTER ATP-BINDING PROTEIN ALBC-RELATED"/>
    <property type="match status" value="1"/>
</dbReference>
<evidence type="ECO:0000313" key="6">
    <source>
        <dbReference type="Proteomes" id="UP001336250"/>
    </source>
</evidence>
<dbReference type="RefSeq" id="WP_332289477.1">
    <property type="nucleotide sequence ID" value="NZ_JAZIBG010000025.1"/>
</dbReference>
<comment type="caution">
    <text evidence="5">The sequence shown here is derived from an EMBL/GenBank/DDBJ whole genome shotgun (WGS) entry which is preliminary data.</text>
</comment>
<sequence>MTMPAPDAPSHPLLQADRLVFSHGGAPLLQGLSFTIGLGLTLVRGGDGRGKSTLLRLIAGSLQPAGGTLCRHAATLSFENPSDPAHDQAVAGAWLQARLAPFPHALPPDEVRRLVDGFGLAEHIDKPLYMLSTGSRRKVGLVAAAASQAALTLLDTPFAALDGPSRERLARLLAEEAAGTSRAWIIADYEWPPGLAGVRCAGIVDLGD</sequence>
<feature type="domain" description="ABC transporter" evidence="4">
    <location>
        <begin position="14"/>
        <end position="204"/>
    </location>
</feature>
<keyword evidence="6" id="KW-1185">Reference proteome</keyword>
<dbReference type="InterPro" id="IPR027417">
    <property type="entry name" value="P-loop_NTPase"/>
</dbReference>
<evidence type="ECO:0000256" key="1">
    <source>
        <dbReference type="ARBA" id="ARBA00022448"/>
    </source>
</evidence>
<evidence type="ECO:0000259" key="4">
    <source>
        <dbReference type="PROSITE" id="PS50893"/>
    </source>
</evidence>
<proteinExistence type="predicted"/>
<dbReference type="PROSITE" id="PS50893">
    <property type="entry name" value="ABC_TRANSPORTER_2"/>
    <property type="match status" value="1"/>
</dbReference>
<dbReference type="EMBL" id="JAZIBG010000025">
    <property type="protein sequence ID" value="MEF7614490.1"/>
    <property type="molecule type" value="Genomic_DNA"/>
</dbReference>
<dbReference type="AlphaFoldDB" id="A0AAW9QB78"/>